<dbReference type="EMBL" id="AKHW03002524">
    <property type="protein sequence ID" value="KYO38356.1"/>
    <property type="molecule type" value="Genomic_DNA"/>
</dbReference>
<evidence type="ECO:0000313" key="2">
    <source>
        <dbReference type="Proteomes" id="UP000050525"/>
    </source>
</evidence>
<reference evidence="1 2" key="1">
    <citation type="journal article" date="2012" name="Genome Biol.">
        <title>Sequencing three crocodilian genomes to illuminate the evolution of archosaurs and amniotes.</title>
        <authorList>
            <person name="St John J.A."/>
            <person name="Braun E.L."/>
            <person name="Isberg S.R."/>
            <person name="Miles L.G."/>
            <person name="Chong A.Y."/>
            <person name="Gongora J."/>
            <person name="Dalzell P."/>
            <person name="Moran C."/>
            <person name="Bed'hom B."/>
            <person name="Abzhanov A."/>
            <person name="Burgess S.C."/>
            <person name="Cooksey A.M."/>
            <person name="Castoe T.A."/>
            <person name="Crawford N.G."/>
            <person name="Densmore L.D."/>
            <person name="Drew J.C."/>
            <person name="Edwards S.V."/>
            <person name="Faircloth B.C."/>
            <person name="Fujita M.K."/>
            <person name="Greenwold M.J."/>
            <person name="Hoffmann F.G."/>
            <person name="Howard J.M."/>
            <person name="Iguchi T."/>
            <person name="Janes D.E."/>
            <person name="Khan S.Y."/>
            <person name="Kohno S."/>
            <person name="de Koning A.J."/>
            <person name="Lance S.L."/>
            <person name="McCarthy F.M."/>
            <person name="McCormack J.E."/>
            <person name="Merchant M.E."/>
            <person name="Peterson D.G."/>
            <person name="Pollock D.D."/>
            <person name="Pourmand N."/>
            <person name="Raney B.J."/>
            <person name="Roessler K.A."/>
            <person name="Sanford J.R."/>
            <person name="Sawyer R.H."/>
            <person name="Schmidt C.J."/>
            <person name="Triplett E.W."/>
            <person name="Tuberville T.D."/>
            <person name="Venegas-Anaya M."/>
            <person name="Howard J.T."/>
            <person name="Jarvis E.D."/>
            <person name="Guillette L.J.Jr."/>
            <person name="Glenn T.C."/>
            <person name="Green R.E."/>
            <person name="Ray D.A."/>
        </authorList>
    </citation>
    <scope>NUCLEOTIDE SEQUENCE [LARGE SCALE GENOMIC DNA]</scope>
    <source>
        <strain evidence="1">KSC_2009_1</strain>
    </source>
</reference>
<dbReference type="AlphaFoldDB" id="A0A151NND4"/>
<proteinExistence type="predicted"/>
<name>A0A151NND4_ALLMI</name>
<gene>
    <name evidence="1" type="ORF">Y1Q_0015613</name>
</gene>
<sequence>MLVPGLNSAEGDFQASFWTTIAQAMDREIKSLASDTSLLPLGLRILLAPTDIPTWGPATVLPTHWDLGSAPVLSKSWFLSREFKLNQFRQYICDVEKQ</sequence>
<organism evidence="1 2">
    <name type="scientific">Alligator mississippiensis</name>
    <name type="common">American alligator</name>
    <dbReference type="NCBI Taxonomy" id="8496"/>
    <lineage>
        <taxon>Eukaryota</taxon>
        <taxon>Metazoa</taxon>
        <taxon>Chordata</taxon>
        <taxon>Craniata</taxon>
        <taxon>Vertebrata</taxon>
        <taxon>Euteleostomi</taxon>
        <taxon>Archelosauria</taxon>
        <taxon>Archosauria</taxon>
        <taxon>Crocodylia</taxon>
        <taxon>Alligatoridae</taxon>
        <taxon>Alligatorinae</taxon>
        <taxon>Alligator</taxon>
    </lineage>
</organism>
<accession>A0A151NND4</accession>
<protein>
    <submittedName>
        <fullName evidence="1">Uncharacterized protein</fullName>
    </submittedName>
</protein>
<comment type="caution">
    <text evidence="1">The sequence shown here is derived from an EMBL/GenBank/DDBJ whole genome shotgun (WGS) entry which is preliminary data.</text>
</comment>
<evidence type="ECO:0000313" key="1">
    <source>
        <dbReference type="EMBL" id="KYO38356.1"/>
    </source>
</evidence>
<keyword evidence="2" id="KW-1185">Reference proteome</keyword>
<dbReference type="Proteomes" id="UP000050525">
    <property type="component" value="Unassembled WGS sequence"/>
</dbReference>